<dbReference type="FunFam" id="3.30.1330.40:FF:000012">
    <property type="entry name" value="diphthine--ammonia ligase isoform X1"/>
    <property type="match status" value="1"/>
</dbReference>
<dbReference type="Pfam" id="PF01902">
    <property type="entry name" value="Diphthami_syn_2"/>
    <property type="match status" value="1"/>
</dbReference>
<evidence type="ECO:0000256" key="3">
    <source>
        <dbReference type="ARBA" id="ARBA00012089"/>
    </source>
</evidence>
<dbReference type="CDD" id="cd01994">
    <property type="entry name" value="AANH_PF0828-like"/>
    <property type="match status" value="1"/>
</dbReference>
<evidence type="ECO:0000256" key="12">
    <source>
        <dbReference type="ARBA" id="ARBA00048108"/>
    </source>
</evidence>
<dbReference type="SUPFAM" id="SSF52402">
    <property type="entry name" value="Adenine nucleotide alpha hydrolases-like"/>
    <property type="match status" value="1"/>
</dbReference>
<evidence type="ECO:0000256" key="9">
    <source>
        <dbReference type="ARBA" id="ARBA00031202"/>
    </source>
</evidence>
<evidence type="ECO:0000313" key="14">
    <source>
        <dbReference type="EMBL" id="CRK99013.1"/>
    </source>
</evidence>
<dbReference type="UniPathway" id="UPA00559"/>
<dbReference type="PANTHER" id="PTHR12196">
    <property type="entry name" value="DOMAIN OF UNKNOWN FUNCTION 71 DUF71 -CONTAINING PROTEIN"/>
    <property type="match status" value="1"/>
</dbReference>
<dbReference type="AlphaFoldDB" id="A0A1J1IFH5"/>
<dbReference type="Proteomes" id="UP000183832">
    <property type="component" value="Unassembled WGS sequence"/>
</dbReference>
<dbReference type="GO" id="GO:0005524">
    <property type="term" value="F:ATP binding"/>
    <property type="evidence" value="ECO:0007669"/>
    <property type="project" value="UniProtKB-KW"/>
</dbReference>
<comment type="similarity">
    <text evidence="2">Belongs to the Diphthine--ammonia ligase family.</text>
</comment>
<dbReference type="InterPro" id="IPR030662">
    <property type="entry name" value="DPH6/MJ0570"/>
</dbReference>
<dbReference type="PANTHER" id="PTHR12196:SF2">
    <property type="entry name" value="DIPHTHINE--AMMONIA LIGASE"/>
    <property type="match status" value="1"/>
</dbReference>
<dbReference type="InterPro" id="IPR006175">
    <property type="entry name" value="YjgF/YER057c/UK114"/>
</dbReference>
<dbReference type="Gene3D" id="3.30.1330.40">
    <property type="entry name" value="RutC-like"/>
    <property type="match status" value="2"/>
</dbReference>
<sequence>MKVVALVSGGKDSTFNMLCCQSEGHEIVALANLHPADKDELDSFMYQTVGHMGIEMLAEAMELPLYRKTTSGLTTQKGKIYEPTEDDEVEDLYELLKQVKDEMQIEAVSVGAIFSDYQRVRCENVCSRLNLTSLAYLWRRDQGELLQEMIDCQLEAIIIKVASLGLTPERHLGKSIRDMQGHLLKMHDKYGVNICGEGGEYETFTLDCPLFKKRIVIDDHQVIISSSDPVCPVGYINFTKLHLEAKEPSDFKEYVIKNSLDFINELNSSSYSDLSDPDLTDTELEFIEKENFAKHSGMPSSHSGSLAGNFSRSQSMNMTKNNSLEQETLEEMKFEYEQNRLENQPHVVSNSKGWHWISSIQGEGETTKDGVEKAMNQLEEIILEHSMKLNDICYITIYVRDISEYSILNDVYIQRFNFQNPPTRVCVETCLPHGCHIIMEAVAFKTGHVKETDYKRHTMHVQGISHWAPANIGPYSQSTKIGEITYISGQIGLIPGNMKVISGGIKQECKLILRHINRIAKAMNSHGQLRDVVQGICFVTHPSYISEARRQWERRTANAIMDYIVVPGLPRKALVEWQVWIHTHNNKFEYEETGCSVGNQYVISIRRRWNYENNCAAIICYVSTGQTSSSTKLTDMTDEMKQRHETLMTSLNESHLDEIMQYNLSKIMQGYPKTTENVPAIHFRIFYQVMNPSPANLIIKTMKSFKDATKTANIAFTVIPSCYLQNYGTFISICGVRHE</sequence>
<proteinExistence type="inferred from homology"/>
<dbReference type="InterPro" id="IPR002761">
    <property type="entry name" value="Diphthami_syn_dom"/>
</dbReference>
<protein>
    <recommendedName>
        <fullName evidence="4">Diphthine--ammonia ligase</fullName>
        <ecNumber evidence="3">6.3.1.14</ecNumber>
    </recommendedName>
    <alternativeName>
        <fullName evidence="9">ATP-binding domain-containing protein 4</fullName>
    </alternativeName>
    <alternativeName>
        <fullName evidence="8">Diphthamide synthase</fullName>
    </alternativeName>
    <alternativeName>
        <fullName evidence="10">Diphthamide synthetase</fullName>
    </alternativeName>
    <alternativeName>
        <fullName evidence="11">Protein DPH6 homolog</fullName>
    </alternativeName>
</protein>
<keyword evidence="5" id="KW-0436">Ligase</keyword>
<evidence type="ECO:0000256" key="7">
    <source>
        <dbReference type="ARBA" id="ARBA00022840"/>
    </source>
</evidence>
<dbReference type="InterPro" id="IPR014729">
    <property type="entry name" value="Rossmann-like_a/b/a_fold"/>
</dbReference>
<dbReference type="GO" id="GO:0017178">
    <property type="term" value="F:diphthine-ammonia ligase activity"/>
    <property type="evidence" value="ECO:0007669"/>
    <property type="project" value="UniProtKB-EC"/>
</dbReference>
<evidence type="ECO:0000256" key="5">
    <source>
        <dbReference type="ARBA" id="ARBA00022598"/>
    </source>
</evidence>
<evidence type="ECO:0000256" key="11">
    <source>
        <dbReference type="ARBA" id="ARBA00032849"/>
    </source>
</evidence>
<evidence type="ECO:0000256" key="1">
    <source>
        <dbReference type="ARBA" id="ARBA00005156"/>
    </source>
</evidence>
<dbReference type="Gene3D" id="3.40.50.620">
    <property type="entry name" value="HUPs"/>
    <property type="match status" value="1"/>
</dbReference>
<dbReference type="EMBL" id="CVRI01000048">
    <property type="protein sequence ID" value="CRK99013.1"/>
    <property type="molecule type" value="Genomic_DNA"/>
</dbReference>
<organism evidence="14 15">
    <name type="scientific">Clunio marinus</name>
    <dbReference type="NCBI Taxonomy" id="568069"/>
    <lineage>
        <taxon>Eukaryota</taxon>
        <taxon>Metazoa</taxon>
        <taxon>Ecdysozoa</taxon>
        <taxon>Arthropoda</taxon>
        <taxon>Hexapoda</taxon>
        <taxon>Insecta</taxon>
        <taxon>Pterygota</taxon>
        <taxon>Neoptera</taxon>
        <taxon>Endopterygota</taxon>
        <taxon>Diptera</taxon>
        <taxon>Nematocera</taxon>
        <taxon>Chironomoidea</taxon>
        <taxon>Chironomidae</taxon>
        <taxon>Clunio</taxon>
    </lineage>
</organism>
<dbReference type="OrthoDB" id="686384at2759"/>
<comment type="catalytic activity">
    <reaction evidence="12">
        <text>diphthine-[translation elongation factor 2] + NH4(+) + ATP = diphthamide-[translation elongation factor 2] + AMP + diphosphate + H(+)</text>
        <dbReference type="Rhea" id="RHEA:19753"/>
        <dbReference type="Rhea" id="RHEA-COMP:10172"/>
        <dbReference type="Rhea" id="RHEA-COMP:10174"/>
        <dbReference type="ChEBI" id="CHEBI:15378"/>
        <dbReference type="ChEBI" id="CHEBI:16692"/>
        <dbReference type="ChEBI" id="CHEBI:28938"/>
        <dbReference type="ChEBI" id="CHEBI:30616"/>
        <dbReference type="ChEBI" id="CHEBI:33019"/>
        <dbReference type="ChEBI" id="CHEBI:82696"/>
        <dbReference type="ChEBI" id="CHEBI:456215"/>
        <dbReference type="EC" id="6.3.1.14"/>
    </reaction>
</comment>
<comment type="pathway">
    <text evidence="1">Protein modification; peptidyl-diphthamide biosynthesis.</text>
</comment>
<dbReference type="InterPro" id="IPR035959">
    <property type="entry name" value="RutC-like_sf"/>
</dbReference>
<reference evidence="14 15" key="1">
    <citation type="submission" date="2015-04" db="EMBL/GenBank/DDBJ databases">
        <authorList>
            <person name="Syromyatnikov M.Y."/>
            <person name="Popov V.N."/>
        </authorList>
    </citation>
    <scope>NUCLEOTIDE SEQUENCE [LARGE SCALE GENOMIC DNA]</scope>
</reference>
<dbReference type="Gene3D" id="3.90.1490.10">
    <property type="entry name" value="putative n-type atp pyrophosphatase, domain 2"/>
    <property type="match status" value="1"/>
</dbReference>
<dbReference type="Pfam" id="PF01042">
    <property type="entry name" value="Ribonuc_L-PSP"/>
    <property type="match status" value="2"/>
</dbReference>
<evidence type="ECO:0000259" key="13">
    <source>
        <dbReference type="Pfam" id="PF01902"/>
    </source>
</evidence>
<dbReference type="STRING" id="568069.A0A1J1IFH5"/>
<evidence type="ECO:0000313" key="15">
    <source>
        <dbReference type="Proteomes" id="UP000183832"/>
    </source>
</evidence>
<dbReference type="NCBIfam" id="TIGR00290">
    <property type="entry name" value="MJ0570_dom"/>
    <property type="match status" value="1"/>
</dbReference>
<name>A0A1J1IFH5_9DIPT</name>
<accession>A0A1J1IFH5</accession>
<evidence type="ECO:0000256" key="10">
    <source>
        <dbReference type="ARBA" id="ARBA00031552"/>
    </source>
</evidence>
<dbReference type="FunFam" id="3.90.1490.10:FF:000001">
    <property type="entry name" value="Diphthine--ammonia ligase"/>
    <property type="match status" value="1"/>
</dbReference>
<dbReference type="CDD" id="cd06155">
    <property type="entry name" value="eu_AANH_C_1"/>
    <property type="match status" value="1"/>
</dbReference>
<dbReference type="EC" id="6.3.1.14" evidence="3"/>
<keyword evidence="7" id="KW-0067">ATP-binding</keyword>
<keyword evidence="6" id="KW-0547">Nucleotide-binding</keyword>
<evidence type="ECO:0000256" key="8">
    <source>
        <dbReference type="ARBA" id="ARBA00029814"/>
    </source>
</evidence>
<dbReference type="FunFam" id="3.30.1330.40:FF:000010">
    <property type="entry name" value="Diphthine--ammonia ligase"/>
    <property type="match status" value="1"/>
</dbReference>
<dbReference type="SUPFAM" id="SSF55298">
    <property type="entry name" value="YjgF-like"/>
    <property type="match status" value="2"/>
</dbReference>
<gene>
    <name evidence="14" type="ORF">CLUMA_CG012131</name>
</gene>
<evidence type="ECO:0000256" key="4">
    <source>
        <dbReference type="ARBA" id="ARBA00018426"/>
    </source>
</evidence>
<dbReference type="GO" id="GO:0017183">
    <property type="term" value="P:protein histidyl modification to diphthamide"/>
    <property type="evidence" value="ECO:0007669"/>
    <property type="project" value="UniProtKB-UniPathway"/>
</dbReference>
<evidence type="ECO:0000256" key="6">
    <source>
        <dbReference type="ARBA" id="ARBA00022741"/>
    </source>
</evidence>
<dbReference type="FunFam" id="3.40.50.620:FF:000069">
    <property type="entry name" value="diphthine--ammonia ligase"/>
    <property type="match status" value="1"/>
</dbReference>
<dbReference type="CDD" id="cd06156">
    <property type="entry name" value="eu_AANH_C_2"/>
    <property type="match status" value="1"/>
</dbReference>
<feature type="domain" description="Diphthamide synthase" evidence="13">
    <location>
        <begin position="1"/>
        <end position="222"/>
    </location>
</feature>
<evidence type="ECO:0000256" key="2">
    <source>
        <dbReference type="ARBA" id="ARBA00008496"/>
    </source>
</evidence>
<keyword evidence="15" id="KW-1185">Reference proteome</keyword>